<proteinExistence type="predicted"/>
<evidence type="ECO:0000313" key="1">
    <source>
        <dbReference type="EMBL" id="MVT45063.1"/>
    </source>
</evidence>
<gene>
    <name evidence="1" type="ORF">GO495_31035</name>
</gene>
<dbReference type="OrthoDB" id="654711at2"/>
<name>A0A6N8JIG5_9BACT</name>
<dbReference type="RefSeq" id="WP_157303848.1">
    <property type="nucleotide sequence ID" value="NZ_BAAAZB010000018.1"/>
</dbReference>
<dbReference type="AlphaFoldDB" id="A0A6N8JIG5"/>
<dbReference type="EMBL" id="WRXO01000015">
    <property type="protein sequence ID" value="MVT45063.1"/>
    <property type="molecule type" value="Genomic_DNA"/>
</dbReference>
<dbReference type="Proteomes" id="UP000468388">
    <property type="component" value="Unassembled WGS sequence"/>
</dbReference>
<evidence type="ECO:0000313" key="2">
    <source>
        <dbReference type="Proteomes" id="UP000468388"/>
    </source>
</evidence>
<organism evidence="1 2">
    <name type="scientific">Chitinophaga oryziterrae</name>
    <dbReference type="NCBI Taxonomy" id="1031224"/>
    <lineage>
        <taxon>Bacteria</taxon>
        <taxon>Pseudomonadati</taxon>
        <taxon>Bacteroidota</taxon>
        <taxon>Chitinophagia</taxon>
        <taxon>Chitinophagales</taxon>
        <taxon>Chitinophagaceae</taxon>
        <taxon>Chitinophaga</taxon>
    </lineage>
</organism>
<protein>
    <submittedName>
        <fullName evidence="1">Uncharacterized protein</fullName>
    </submittedName>
</protein>
<comment type="caution">
    <text evidence="1">The sequence shown here is derived from an EMBL/GenBank/DDBJ whole genome shotgun (WGS) entry which is preliminary data.</text>
</comment>
<keyword evidence="2" id="KW-1185">Reference proteome</keyword>
<sequence length="227" mass="26388">MNSNNPELAIFKGKGFILADTNQRATEYLQDPVHDIDFPIYYIGPIKDTISISRRYWRGRTPVKFWPEKFAAGRIYSDMNLRIEVDTTLAVNSPVEYIHKDGKLKLDSTRNYYASVFTIRNISDSIVWMGRTFSVYFLHRELKDKPGHWVRVGENISDIGICATHEPEIFLKPGEIILSKVRHYKGPFVTDCRLVFGKNNHLVYSNIFKESVDERIFQNASKNYVNE</sequence>
<accession>A0A6N8JIG5</accession>
<reference evidence="1 2" key="1">
    <citation type="submission" date="2019-12" db="EMBL/GenBank/DDBJ databases">
        <title>The draft genomic sequence of strain Chitinophaga oryziterrae JCM 16595.</title>
        <authorList>
            <person name="Zhang X."/>
        </authorList>
    </citation>
    <scope>NUCLEOTIDE SEQUENCE [LARGE SCALE GENOMIC DNA]</scope>
    <source>
        <strain evidence="1 2">JCM 16595</strain>
    </source>
</reference>